<feature type="signal peptide" evidence="1">
    <location>
        <begin position="1"/>
        <end position="22"/>
    </location>
</feature>
<dbReference type="Proteomes" id="UP000037716">
    <property type="component" value="Unassembled WGS sequence"/>
</dbReference>
<evidence type="ECO:0000313" key="6">
    <source>
        <dbReference type="Proteomes" id="UP000183071"/>
    </source>
</evidence>
<dbReference type="STRING" id="1300348.I602_2072"/>
<dbReference type="AlphaFoldDB" id="A0A0M9CHA2"/>
<dbReference type="EMBL" id="LGBR01000001">
    <property type="protein sequence ID" value="KOY52512.1"/>
    <property type="molecule type" value="Genomic_DNA"/>
</dbReference>
<protein>
    <submittedName>
        <fullName evidence="3">Papain family cysteine protease</fullName>
    </submittedName>
</protein>
<dbReference type="EMBL" id="FNUE01000002">
    <property type="protein sequence ID" value="SEE46949.1"/>
    <property type="molecule type" value="Genomic_DNA"/>
</dbReference>
<feature type="chain" id="PRO_5005833016" evidence="1">
    <location>
        <begin position="23"/>
        <end position="489"/>
    </location>
</feature>
<evidence type="ECO:0000313" key="4">
    <source>
        <dbReference type="EMBL" id="SEE46949.1"/>
    </source>
</evidence>
<keyword evidence="3" id="KW-0378">Hydrolase</keyword>
<evidence type="ECO:0000259" key="2">
    <source>
        <dbReference type="SMART" id="SM00645"/>
    </source>
</evidence>
<feature type="domain" description="Peptidase C1A papain C-terminal" evidence="2">
    <location>
        <begin position="50"/>
        <end position="282"/>
    </location>
</feature>
<accession>A0A0M9CHA2</accession>
<dbReference type="SMART" id="SM00645">
    <property type="entry name" value="Pept_C1"/>
    <property type="match status" value="1"/>
</dbReference>
<dbReference type="SUPFAM" id="SSF54001">
    <property type="entry name" value="Cysteine proteinases"/>
    <property type="match status" value="1"/>
</dbReference>
<sequence>MKQLFFISFLLLTSIHSYSQFATGLEPASDDDYSNIATTIPLITRSFKAMPSSYSLKAYCPTPKSQGAQSSCVGWASAHGARTISYAVKNGWKNNKTKINANTFSPSFIYNSIKNPRKSDNTLDVKCERGSSLTSAALVLKKFGVVKNNDFPYNVNNCSAQPTNYLVNKASEHKISHFEKLNDRGYNANLVNNVKKAISKNHPVLFGLFNYGKIIFEPGTFVYKRNPGNKGHALVVVGYDDNKYGGAFEIMNSWGSWWGNKGFFWIKYEDYKAQAKENYVIIDQLSNPTPVVDKNKTTIANNKLGGELKLRLSSGKNMPVSLTDGASRNFNIVKASKTTYSVNESYTSGTQFRIYLNSKQRGYVYLLGYGSADKSVNKLYPFGSYSDFFNYSNSEIALPNEDYFIEFDNKPGRDILCVLYSKEKLNINSIVSKVKYGSEDFVSRVKKALANKMYKGSDINFSKDKIAFNASSNNVTSKIIPIFIEVNHQ</sequence>
<dbReference type="PATRIC" id="fig|1300348.6.peg.2073"/>
<dbReference type="CDD" id="cd02619">
    <property type="entry name" value="Peptidase_C1"/>
    <property type="match status" value="1"/>
</dbReference>
<organism evidence="3 5">
    <name type="scientific">Polaribacter dokdonensis DSW-5</name>
    <dbReference type="NCBI Taxonomy" id="1300348"/>
    <lineage>
        <taxon>Bacteria</taxon>
        <taxon>Pseudomonadati</taxon>
        <taxon>Bacteroidota</taxon>
        <taxon>Flavobacteriia</taxon>
        <taxon>Flavobacteriales</taxon>
        <taxon>Flavobacteriaceae</taxon>
    </lineage>
</organism>
<keyword evidence="6" id="KW-1185">Reference proteome</keyword>
<dbReference type="GO" id="GO:0006508">
    <property type="term" value="P:proteolysis"/>
    <property type="evidence" value="ECO:0007669"/>
    <property type="project" value="UniProtKB-KW"/>
</dbReference>
<reference evidence="3 5" key="1">
    <citation type="submission" date="2015-07" db="EMBL/GenBank/DDBJ databases">
        <title>Genome of Polaribacter dokdonenesis DSW-5, isolated from seawater off Dokdo in Korea.</title>
        <authorList>
            <person name="Yoon K."/>
            <person name="Song J.Y."/>
            <person name="Kim J.F."/>
        </authorList>
    </citation>
    <scope>NUCLEOTIDE SEQUENCE [LARGE SCALE GENOMIC DNA]</scope>
    <source>
        <strain evidence="3 5">DSW-5</strain>
    </source>
</reference>
<name>A0A0M9CHA2_9FLAO</name>
<dbReference type="RefSeq" id="WP_053974611.1">
    <property type="nucleotide sequence ID" value="NZ_FNUE01000002.1"/>
</dbReference>
<evidence type="ECO:0000313" key="5">
    <source>
        <dbReference type="Proteomes" id="UP000037716"/>
    </source>
</evidence>
<dbReference type="Pfam" id="PF00112">
    <property type="entry name" value="Peptidase_C1"/>
    <property type="match status" value="1"/>
</dbReference>
<gene>
    <name evidence="3" type="ORF">I602_2072</name>
    <name evidence="4" type="ORF">SAMN05444353_1843</name>
</gene>
<comment type="caution">
    <text evidence="3">The sequence shown here is derived from an EMBL/GenBank/DDBJ whole genome shotgun (WGS) entry which is preliminary data.</text>
</comment>
<dbReference type="InterPro" id="IPR000668">
    <property type="entry name" value="Peptidase_C1A_C"/>
</dbReference>
<evidence type="ECO:0000313" key="3">
    <source>
        <dbReference type="EMBL" id="KOY52512.1"/>
    </source>
</evidence>
<reference evidence="4 6" key="2">
    <citation type="submission" date="2016-10" db="EMBL/GenBank/DDBJ databases">
        <authorList>
            <person name="Varghese N."/>
            <person name="Submissions S."/>
        </authorList>
    </citation>
    <scope>NUCLEOTIDE SEQUENCE [LARGE SCALE GENOMIC DNA]</scope>
    <source>
        <strain evidence="4 6">DSW-5</strain>
    </source>
</reference>
<keyword evidence="1" id="KW-0732">Signal</keyword>
<dbReference type="Gene3D" id="3.90.70.10">
    <property type="entry name" value="Cysteine proteinases"/>
    <property type="match status" value="1"/>
</dbReference>
<dbReference type="InterPro" id="IPR038765">
    <property type="entry name" value="Papain-like_cys_pep_sf"/>
</dbReference>
<evidence type="ECO:0000256" key="1">
    <source>
        <dbReference type="SAM" id="SignalP"/>
    </source>
</evidence>
<dbReference type="Proteomes" id="UP000183071">
    <property type="component" value="Unassembled WGS sequence"/>
</dbReference>
<keyword evidence="3" id="KW-0645">Protease</keyword>
<dbReference type="GO" id="GO:0008234">
    <property type="term" value="F:cysteine-type peptidase activity"/>
    <property type="evidence" value="ECO:0007669"/>
    <property type="project" value="InterPro"/>
</dbReference>
<dbReference type="OrthoDB" id="3648721at2"/>
<proteinExistence type="predicted"/>